<dbReference type="InterPro" id="IPR051411">
    <property type="entry name" value="Polyketide_trans_af380"/>
</dbReference>
<dbReference type="Gene3D" id="3.40.50.1820">
    <property type="entry name" value="alpha/beta hydrolase"/>
    <property type="match status" value="1"/>
</dbReference>
<evidence type="ECO:0000259" key="1">
    <source>
        <dbReference type="Pfam" id="PF01738"/>
    </source>
</evidence>
<dbReference type="RefSeq" id="WP_009166445.1">
    <property type="nucleotide sequence ID" value="NZ_AYZI01000006.1"/>
</dbReference>
<dbReference type="SUPFAM" id="SSF53474">
    <property type="entry name" value="alpha/beta-Hydrolases"/>
    <property type="match status" value="1"/>
</dbReference>
<dbReference type="InterPro" id="IPR002925">
    <property type="entry name" value="Dienelactn_hydro"/>
</dbReference>
<evidence type="ECO:0000313" key="2">
    <source>
        <dbReference type="EMBL" id="KRM91318.1"/>
    </source>
</evidence>
<organism evidence="2 3">
    <name type="scientific">Fructilactobacillus florum DSM 22689 = JCM 16035</name>
    <dbReference type="NCBI Taxonomy" id="1423745"/>
    <lineage>
        <taxon>Bacteria</taxon>
        <taxon>Bacillati</taxon>
        <taxon>Bacillota</taxon>
        <taxon>Bacilli</taxon>
        <taxon>Lactobacillales</taxon>
        <taxon>Lactobacillaceae</taxon>
        <taxon>Fructilactobacillus</taxon>
    </lineage>
</organism>
<comment type="caution">
    <text evidence="2">The sequence shown here is derived from an EMBL/GenBank/DDBJ whole genome shotgun (WGS) entry which is preliminary data.</text>
</comment>
<gene>
    <name evidence="2" type="ORF">FC87_GL001038</name>
</gene>
<dbReference type="GO" id="GO:0016787">
    <property type="term" value="F:hydrolase activity"/>
    <property type="evidence" value="ECO:0007669"/>
    <property type="project" value="InterPro"/>
</dbReference>
<reference evidence="2 3" key="1">
    <citation type="journal article" date="2015" name="Genome Announc.">
        <title>Expanding the biotechnology potential of lactobacilli through comparative genomics of 213 strains and associated genera.</title>
        <authorList>
            <person name="Sun Z."/>
            <person name="Harris H.M."/>
            <person name="McCann A."/>
            <person name="Guo C."/>
            <person name="Argimon S."/>
            <person name="Zhang W."/>
            <person name="Yang X."/>
            <person name="Jeffery I.B."/>
            <person name="Cooney J.C."/>
            <person name="Kagawa T.F."/>
            <person name="Liu W."/>
            <person name="Song Y."/>
            <person name="Salvetti E."/>
            <person name="Wrobel A."/>
            <person name="Rasinkangas P."/>
            <person name="Parkhill J."/>
            <person name="Rea M.C."/>
            <person name="O'Sullivan O."/>
            <person name="Ritari J."/>
            <person name="Douillard F.P."/>
            <person name="Paul Ross R."/>
            <person name="Yang R."/>
            <person name="Briner A.E."/>
            <person name="Felis G.E."/>
            <person name="de Vos W.M."/>
            <person name="Barrangou R."/>
            <person name="Klaenhammer T.R."/>
            <person name="Caufield P.W."/>
            <person name="Cui Y."/>
            <person name="Zhang H."/>
            <person name="O'Toole P.W."/>
        </authorList>
    </citation>
    <scope>NUCLEOTIDE SEQUENCE [LARGE SCALE GENOMIC DNA]</scope>
    <source>
        <strain evidence="2 3">DSM 22689</strain>
    </source>
</reference>
<proteinExistence type="predicted"/>
<dbReference type="Gene3D" id="1.10.10.800">
    <property type="match status" value="1"/>
</dbReference>
<dbReference type="PATRIC" id="fig|1423745.4.peg.1101"/>
<dbReference type="Proteomes" id="UP000051586">
    <property type="component" value="Unassembled WGS sequence"/>
</dbReference>
<dbReference type="InterPro" id="IPR029058">
    <property type="entry name" value="AB_hydrolase_fold"/>
</dbReference>
<feature type="domain" description="Dienelactone hydrolase" evidence="1">
    <location>
        <begin position="51"/>
        <end position="137"/>
    </location>
</feature>
<dbReference type="AlphaFoldDB" id="A0A0R2CTB8"/>
<name>A0A0R2CTB8_9LACO</name>
<evidence type="ECO:0000313" key="3">
    <source>
        <dbReference type="Proteomes" id="UP000051586"/>
    </source>
</evidence>
<dbReference type="EMBL" id="AYZI01000006">
    <property type="protein sequence ID" value="KRM91318.1"/>
    <property type="molecule type" value="Genomic_DNA"/>
</dbReference>
<dbReference type="STRING" id="1423745.GCA_001311215_01222"/>
<protein>
    <recommendedName>
        <fullName evidence="1">Dienelactone hydrolase domain-containing protein</fullName>
    </recommendedName>
</protein>
<dbReference type="Pfam" id="PF01738">
    <property type="entry name" value="DLH"/>
    <property type="match status" value="1"/>
</dbReference>
<dbReference type="PANTHER" id="PTHR47751">
    <property type="entry name" value="SUPERFAMILY HYDROLASE, PUTATIVE (AFU_ORTHOLOGUE AFUA_2G16580)-RELATED"/>
    <property type="match status" value="1"/>
</dbReference>
<sequence>MITTKDVTFSARELQMKGRLFFPENFDDSYQHEVIVVNHPTSSDFNQTSGKIYATKLAEHGFLALAYDSPYQGQSEGEPHNSELPAARTEGVMFAIDFLVTLPYVDAERVGVMGICGGGGFTINAAKIDHRIKAVAGVAAANVGDVYKLTFGPDNASLIKTLEDMGRQRTIEARGGEVKHIPVLPASQKAREAAGINDVDIEQAIDYYLTPRGQDPYAPNQFVYTSLAQDIAFDAAALADRLLTQPLELIAGGIPGGFGSYRFSYEIYQKAASEHKELTIIDGVTHYELYDQPKAVDPAIAKLVEFFGKYL</sequence>
<dbReference type="PANTHER" id="PTHR47751:SF1">
    <property type="entry name" value="SUPERFAMILY HYDROLASE, PUTATIVE (AFU_ORTHOLOGUE AFUA_2G16580)-RELATED"/>
    <property type="match status" value="1"/>
</dbReference>
<accession>A0A0R2CTB8</accession>